<reference evidence="1" key="1">
    <citation type="journal article" date="2014" name="Int. J. Syst. Evol. Microbiol.">
        <title>Complete genome sequence of Corynebacterium casei LMG S-19264T (=DSM 44701T), isolated from a smear-ripened cheese.</title>
        <authorList>
            <consortium name="US DOE Joint Genome Institute (JGI-PGF)"/>
            <person name="Walter F."/>
            <person name="Albersmeier A."/>
            <person name="Kalinowski J."/>
            <person name="Ruckert C."/>
        </authorList>
    </citation>
    <scope>NUCLEOTIDE SEQUENCE</scope>
    <source>
        <strain evidence="1">JCM 3302</strain>
    </source>
</reference>
<comment type="caution">
    <text evidence="1">The sequence shown here is derived from an EMBL/GenBank/DDBJ whole genome shotgun (WGS) entry which is preliminary data.</text>
</comment>
<proteinExistence type="predicted"/>
<name>A0A919DUS5_9ACTN</name>
<reference evidence="1" key="2">
    <citation type="submission" date="2020-09" db="EMBL/GenBank/DDBJ databases">
        <authorList>
            <person name="Sun Q."/>
            <person name="Ohkuma M."/>
        </authorList>
    </citation>
    <scope>NUCLEOTIDE SEQUENCE</scope>
    <source>
        <strain evidence="1">JCM 3302</strain>
    </source>
</reference>
<sequence>MTSSTTTDALAAPYALTTGHTADRLADILTEGPHLQHLLAERFGLDTGAAGEAAITVDQALTATWRMSGYGQDYRTWISCMPDVLLKCFVELAARAERDEFSTGHAVHIGRQLLTELALQLRPF</sequence>
<dbReference type="Proteomes" id="UP000641386">
    <property type="component" value="Unassembled WGS sequence"/>
</dbReference>
<organism evidence="1 2">
    <name type="scientific">Streptomyces spiralis</name>
    <dbReference type="NCBI Taxonomy" id="66376"/>
    <lineage>
        <taxon>Bacteria</taxon>
        <taxon>Bacillati</taxon>
        <taxon>Actinomycetota</taxon>
        <taxon>Actinomycetes</taxon>
        <taxon>Kitasatosporales</taxon>
        <taxon>Streptomycetaceae</taxon>
        <taxon>Streptomyces</taxon>
    </lineage>
</organism>
<gene>
    <name evidence="1" type="ORF">GCM10014715_39110</name>
</gene>
<accession>A0A919DUS5</accession>
<evidence type="ECO:0000313" key="2">
    <source>
        <dbReference type="Proteomes" id="UP000641386"/>
    </source>
</evidence>
<protein>
    <submittedName>
        <fullName evidence="1">Uncharacterized protein</fullName>
    </submittedName>
</protein>
<dbReference type="AlphaFoldDB" id="A0A919DUS5"/>
<dbReference type="EMBL" id="BNBC01000017">
    <property type="protein sequence ID" value="GHE79938.1"/>
    <property type="molecule type" value="Genomic_DNA"/>
</dbReference>
<dbReference type="RefSeq" id="WP_189901953.1">
    <property type="nucleotide sequence ID" value="NZ_BNBC01000017.1"/>
</dbReference>
<keyword evidence="2" id="KW-1185">Reference proteome</keyword>
<evidence type="ECO:0000313" key="1">
    <source>
        <dbReference type="EMBL" id="GHE79938.1"/>
    </source>
</evidence>